<evidence type="ECO:0000256" key="3">
    <source>
        <dbReference type="ARBA" id="ARBA00022576"/>
    </source>
</evidence>
<dbReference type="GO" id="GO:0016212">
    <property type="term" value="F:kynurenine-oxoglutarate transaminase activity"/>
    <property type="evidence" value="ECO:0007669"/>
    <property type="project" value="UniProtKB-EC"/>
</dbReference>
<evidence type="ECO:0000313" key="9">
    <source>
        <dbReference type="Proteomes" id="UP000254794"/>
    </source>
</evidence>
<dbReference type="EC" id="2.6.1.1" evidence="8"/>
<proteinExistence type="inferred from homology"/>
<evidence type="ECO:0000256" key="2">
    <source>
        <dbReference type="ARBA" id="ARBA00007441"/>
    </source>
</evidence>
<accession>A0A378JN05</accession>
<keyword evidence="9" id="KW-1185">Reference proteome</keyword>
<dbReference type="OrthoDB" id="9763453at2"/>
<keyword evidence="3 8" id="KW-0032">Aminotransferase</keyword>
<dbReference type="Pfam" id="PF00155">
    <property type="entry name" value="Aminotran_1_2"/>
    <property type="match status" value="1"/>
</dbReference>
<dbReference type="GO" id="GO:0030170">
    <property type="term" value="F:pyridoxal phosphate binding"/>
    <property type="evidence" value="ECO:0007669"/>
    <property type="project" value="InterPro"/>
</dbReference>
<dbReference type="InterPro" id="IPR004839">
    <property type="entry name" value="Aminotransferase_I/II_large"/>
</dbReference>
<name>A0A378JN05_9GAMM</name>
<dbReference type="InterPro" id="IPR050596">
    <property type="entry name" value="AspAT/PAT-like"/>
</dbReference>
<dbReference type="InterPro" id="IPR015424">
    <property type="entry name" value="PyrdxlP-dep_Trfase"/>
</dbReference>
<keyword evidence="6" id="KW-0472">Membrane</keyword>
<evidence type="ECO:0000256" key="4">
    <source>
        <dbReference type="ARBA" id="ARBA00022679"/>
    </source>
</evidence>
<keyword evidence="4 8" id="KW-0808">Transferase</keyword>
<evidence type="ECO:0000256" key="1">
    <source>
        <dbReference type="ARBA" id="ARBA00001933"/>
    </source>
</evidence>
<dbReference type="EC" id="2.6.1.7" evidence="8"/>
<keyword evidence="5" id="KW-0663">Pyridoxal phosphate</keyword>
<dbReference type="AlphaFoldDB" id="A0A378JN05"/>
<reference evidence="8 9" key="1">
    <citation type="submission" date="2018-06" db="EMBL/GenBank/DDBJ databases">
        <authorList>
            <consortium name="Pathogen Informatics"/>
            <person name="Doyle S."/>
        </authorList>
    </citation>
    <scope>NUCLEOTIDE SEQUENCE [LARGE SCALE GENOMIC DNA]</scope>
    <source>
        <strain evidence="8 9">NCTC13316</strain>
    </source>
</reference>
<feature type="domain" description="Aminotransferase class I/classII large" evidence="7">
    <location>
        <begin position="39"/>
        <end position="421"/>
    </location>
</feature>
<dbReference type="InterPro" id="IPR015421">
    <property type="entry name" value="PyrdxlP-dep_Trfase_major"/>
</dbReference>
<protein>
    <submittedName>
        <fullName evidence="8">Kynurenine--oxoglutarate transaminase</fullName>
        <ecNumber evidence="8">2.6.1.1</ecNumber>
        <ecNumber evidence="8">2.6.1.7</ecNumber>
    </submittedName>
</protein>
<dbReference type="InterPro" id="IPR015422">
    <property type="entry name" value="PyrdxlP-dep_Trfase_small"/>
</dbReference>
<keyword evidence="6" id="KW-0812">Transmembrane</keyword>
<dbReference type="Gene3D" id="3.40.640.10">
    <property type="entry name" value="Type I PLP-dependent aspartate aminotransferase-like (Major domain)"/>
    <property type="match status" value="1"/>
</dbReference>
<organism evidence="8 9">
    <name type="scientific">Legionella busanensis</name>
    <dbReference type="NCBI Taxonomy" id="190655"/>
    <lineage>
        <taxon>Bacteria</taxon>
        <taxon>Pseudomonadati</taxon>
        <taxon>Pseudomonadota</taxon>
        <taxon>Gammaproteobacteria</taxon>
        <taxon>Legionellales</taxon>
        <taxon>Legionellaceae</taxon>
        <taxon>Legionella</taxon>
    </lineage>
</organism>
<comment type="similarity">
    <text evidence="2">Belongs to the class-I pyridoxal-phosphate-dependent aminotransferase family.</text>
</comment>
<dbReference type="CDD" id="cd00609">
    <property type="entry name" value="AAT_like"/>
    <property type="match status" value="1"/>
</dbReference>
<dbReference type="GO" id="GO:0006520">
    <property type="term" value="P:amino acid metabolic process"/>
    <property type="evidence" value="ECO:0007669"/>
    <property type="project" value="InterPro"/>
</dbReference>
<dbReference type="RefSeq" id="WP_115332018.1">
    <property type="nucleotide sequence ID" value="NZ_CAAAHP010000006.1"/>
</dbReference>
<dbReference type="Gene3D" id="3.90.1150.10">
    <property type="entry name" value="Aspartate Aminotransferase, domain 1"/>
    <property type="match status" value="1"/>
</dbReference>
<evidence type="ECO:0000256" key="6">
    <source>
        <dbReference type="SAM" id="Phobius"/>
    </source>
</evidence>
<evidence type="ECO:0000313" key="8">
    <source>
        <dbReference type="EMBL" id="STX52457.1"/>
    </source>
</evidence>
<dbReference type="GO" id="GO:0004069">
    <property type="term" value="F:L-aspartate:2-oxoglutarate aminotransferase activity"/>
    <property type="evidence" value="ECO:0007669"/>
    <property type="project" value="UniProtKB-EC"/>
</dbReference>
<comment type="cofactor">
    <cofactor evidence="1">
        <name>pyridoxal 5'-phosphate</name>
        <dbReference type="ChEBI" id="CHEBI:597326"/>
    </cofactor>
</comment>
<dbReference type="EMBL" id="UGOD01000001">
    <property type="protein sequence ID" value="STX52457.1"/>
    <property type="molecule type" value="Genomic_DNA"/>
</dbReference>
<keyword evidence="6" id="KW-1133">Transmembrane helix</keyword>
<evidence type="ECO:0000259" key="7">
    <source>
        <dbReference type="Pfam" id="PF00155"/>
    </source>
</evidence>
<dbReference type="Proteomes" id="UP000254794">
    <property type="component" value="Unassembled WGS sequence"/>
</dbReference>
<feature type="transmembrane region" description="Helical" evidence="6">
    <location>
        <begin position="386"/>
        <end position="406"/>
    </location>
</feature>
<dbReference type="SUPFAM" id="SSF53383">
    <property type="entry name" value="PLP-dependent transferases"/>
    <property type="match status" value="1"/>
</dbReference>
<evidence type="ECO:0000256" key="5">
    <source>
        <dbReference type="ARBA" id="ARBA00022898"/>
    </source>
</evidence>
<dbReference type="PANTHER" id="PTHR46383">
    <property type="entry name" value="ASPARTATE AMINOTRANSFERASE"/>
    <property type="match status" value="1"/>
</dbReference>
<gene>
    <name evidence="8" type="primary">aspC_1</name>
    <name evidence="8" type="ORF">NCTC13316_02570</name>
</gene>
<sequence length="445" mass="50287">MDISLLAHRTNLPVNAIDEIFAQLPYIHQERLEKGLPSIIDLSIGEPHLAINPNVSDAMTKLLQKKDLAFPYSLSQGERSCLEAVTALYKHYYPLVNFSTKEVMVTYGATQALWHAFNILINPDDSVLVFEPYFGIYEMQLNLLGAQLIKIPTEAQGFQPSIEQLEFFLIKFPNTKVLILNFPNNPTGIDLQQSFLIGLAKILEQNLYLSVIIDDVYRELTTSPHITLLDVAPHLKNRCLVINSASKGLIGAPGLRIGMIGANPLWIEKMSTLQMMMTGGISVLMQQALIASIKEKLILTAKYQAWLNKCLHDYQRNRVFIYEQLRFWGFQSVASDNGFFVLTCANPFIDRKVPDKVNFMFNNKSHQVTNLHNKLNTTTFKTDSHIASFILYTVGVAIVPGSAFGIDEKKGYLRFSYAKDYLLLQQACKLIQDIVEQVNYINSKA</sequence>